<name>A0A7C3C3R5_9PROT</name>
<feature type="transmembrane region" description="Helical" evidence="1">
    <location>
        <begin position="41"/>
        <end position="62"/>
    </location>
</feature>
<accession>A0A7C3C3R5</accession>
<organism evidence="2">
    <name type="scientific">Hellea balneolensis</name>
    <dbReference type="NCBI Taxonomy" id="287478"/>
    <lineage>
        <taxon>Bacteria</taxon>
        <taxon>Pseudomonadati</taxon>
        <taxon>Pseudomonadota</taxon>
        <taxon>Alphaproteobacteria</taxon>
        <taxon>Maricaulales</taxon>
        <taxon>Robiginitomaculaceae</taxon>
        <taxon>Hellea</taxon>
    </lineage>
</organism>
<gene>
    <name evidence="2" type="ORF">ENJ46_05330</name>
</gene>
<keyword evidence="1" id="KW-1003">Cell membrane</keyword>
<dbReference type="Proteomes" id="UP000886042">
    <property type="component" value="Unassembled WGS sequence"/>
</dbReference>
<keyword evidence="1" id="KW-0472">Membrane</keyword>
<proteinExistence type="inferred from homology"/>
<feature type="transmembrane region" description="Helical" evidence="1">
    <location>
        <begin position="122"/>
        <end position="146"/>
    </location>
</feature>
<keyword evidence="1" id="KW-1133">Transmembrane helix</keyword>
<feature type="transmembrane region" description="Helical" evidence="1">
    <location>
        <begin position="158"/>
        <end position="179"/>
    </location>
</feature>
<reference evidence="2" key="1">
    <citation type="journal article" date="2020" name="mSystems">
        <title>Genome- and Community-Level Interaction Insights into Carbon Utilization and Element Cycling Functions of Hydrothermarchaeota in Hydrothermal Sediment.</title>
        <authorList>
            <person name="Zhou Z."/>
            <person name="Liu Y."/>
            <person name="Xu W."/>
            <person name="Pan J."/>
            <person name="Luo Z.H."/>
            <person name="Li M."/>
        </authorList>
    </citation>
    <scope>NUCLEOTIDE SEQUENCE [LARGE SCALE GENOMIC DNA]</scope>
    <source>
        <strain evidence="2">HyVt-489</strain>
    </source>
</reference>
<comment type="subcellular location">
    <subcellularLocation>
        <location evidence="1">Cell membrane</location>
        <topology evidence="1">Multi-pass membrane protein</topology>
    </subcellularLocation>
</comment>
<comment type="caution">
    <text evidence="2">The sequence shown here is derived from an EMBL/GenBank/DDBJ whole genome shotgun (WGS) entry which is preliminary data.</text>
</comment>
<comment type="similarity">
    <text evidence="1">Belongs to the DedA family.</text>
</comment>
<dbReference type="InterPro" id="IPR032818">
    <property type="entry name" value="DedA-like"/>
</dbReference>
<protein>
    <recommendedName>
        <fullName evidence="3">DedA family protein</fullName>
    </recommendedName>
</protein>
<evidence type="ECO:0000313" key="2">
    <source>
        <dbReference type="EMBL" id="HFB55327.1"/>
    </source>
</evidence>
<dbReference type="AlphaFoldDB" id="A0A7C3C3R5"/>
<dbReference type="GO" id="GO:0005886">
    <property type="term" value="C:plasma membrane"/>
    <property type="evidence" value="ECO:0007669"/>
    <property type="project" value="UniProtKB-SubCell"/>
</dbReference>
<evidence type="ECO:0008006" key="3">
    <source>
        <dbReference type="Google" id="ProtNLM"/>
    </source>
</evidence>
<sequence>MDFVPEGSMWLLYLGLFIAPFVQEDSAVIGAASLSLSESNHWITIFGTILAGLIASDSWKYWLGWAAKHHKWAKKYAQRDRVVKMKKSVLEHSFKTLVVVRFLPMARIPTYLATGFFGVKYYKYWCSIAFSAFLYVSAFFLTFHLLGEIIGQNLKTYLPLVALAIIGSLGLFFIIKVLWNKLNTPQENN</sequence>
<dbReference type="PANTHER" id="PTHR30353">
    <property type="entry name" value="INNER MEMBRANE PROTEIN DEDA-RELATED"/>
    <property type="match status" value="1"/>
</dbReference>
<keyword evidence="1" id="KW-0812">Transmembrane</keyword>
<comment type="caution">
    <text evidence="1">Lacks conserved residue(s) required for the propagation of feature annotation.</text>
</comment>
<dbReference type="EMBL" id="DRMN01000348">
    <property type="protein sequence ID" value="HFB55327.1"/>
    <property type="molecule type" value="Genomic_DNA"/>
</dbReference>
<evidence type="ECO:0000256" key="1">
    <source>
        <dbReference type="RuleBase" id="RU367016"/>
    </source>
</evidence>
<dbReference type="PANTHER" id="PTHR30353:SF15">
    <property type="entry name" value="INNER MEMBRANE PROTEIN YABI"/>
    <property type="match status" value="1"/>
</dbReference>